<evidence type="ECO:0000256" key="1">
    <source>
        <dbReference type="SAM" id="Coils"/>
    </source>
</evidence>
<organism evidence="2 3">
    <name type="scientific">Gonapodya prolifera (strain JEL478)</name>
    <name type="common">Monoblepharis prolifera</name>
    <dbReference type="NCBI Taxonomy" id="1344416"/>
    <lineage>
        <taxon>Eukaryota</taxon>
        <taxon>Fungi</taxon>
        <taxon>Fungi incertae sedis</taxon>
        <taxon>Chytridiomycota</taxon>
        <taxon>Chytridiomycota incertae sedis</taxon>
        <taxon>Monoblepharidomycetes</taxon>
        <taxon>Monoblepharidales</taxon>
        <taxon>Gonapodyaceae</taxon>
        <taxon>Gonapodya</taxon>
    </lineage>
</organism>
<gene>
    <name evidence="2" type="ORF">M427DRAFT_433506</name>
</gene>
<evidence type="ECO:0000313" key="3">
    <source>
        <dbReference type="Proteomes" id="UP000070544"/>
    </source>
</evidence>
<accession>A0A139AT78</accession>
<dbReference type="AlphaFoldDB" id="A0A139AT78"/>
<keyword evidence="3" id="KW-1185">Reference proteome</keyword>
<proteinExistence type="predicted"/>
<name>A0A139AT78_GONPJ</name>
<reference evidence="2 3" key="1">
    <citation type="journal article" date="2015" name="Genome Biol. Evol.">
        <title>Phylogenomic analyses indicate that early fungi evolved digesting cell walls of algal ancestors of land plants.</title>
        <authorList>
            <person name="Chang Y."/>
            <person name="Wang S."/>
            <person name="Sekimoto S."/>
            <person name="Aerts A.L."/>
            <person name="Choi C."/>
            <person name="Clum A."/>
            <person name="LaButti K.M."/>
            <person name="Lindquist E.A."/>
            <person name="Yee Ngan C."/>
            <person name="Ohm R.A."/>
            <person name="Salamov A.A."/>
            <person name="Grigoriev I.V."/>
            <person name="Spatafora J.W."/>
            <person name="Berbee M.L."/>
        </authorList>
    </citation>
    <scope>NUCLEOTIDE SEQUENCE [LARGE SCALE GENOMIC DNA]</scope>
    <source>
        <strain evidence="2 3">JEL478</strain>
    </source>
</reference>
<keyword evidence="1" id="KW-0175">Coiled coil</keyword>
<feature type="coiled-coil region" evidence="1">
    <location>
        <begin position="22"/>
        <end position="71"/>
    </location>
</feature>
<sequence length="80" mass="8700">MATEAQKSSDSSSYDALKTRLSSELSTVLNQASQKLEDAKKSLRDRKIAASTDLNALIEDSRKQVEKAKQTVAAHSVGVY</sequence>
<evidence type="ECO:0000313" key="2">
    <source>
        <dbReference type="EMBL" id="KXS19928.1"/>
    </source>
</evidence>
<dbReference type="EMBL" id="KQ965737">
    <property type="protein sequence ID" value="KXS19928.1"/>
    <property type="molecule type" value="Genomic_DNA"/>
</dbReference>
<protein>
    <submittedName>
        <fullName evidence="2">Uncharacterized protein</fullName>
    </submittedName>
</protein>
<dbReference type="Proteomes" id="UP000070544">
    <property type="component" value="Unassembled WGS sequence"/>
</dbReference>